<keyword evidence="3" id="KW-1185">Reference proteome</keyword>
<protein>
    <submittedName>
        <fullName evidence="2">Uncharacterized protein</fullName>
    </submittedName>
</protein>
<reference evidence="2 3" key="2">
    <citation type="submission" date="2020-03" db="EMBL/GenBank/DDBJ databases">
        <authorList>
            <person name="Ichikawa N."/>
            <person name="Kimura A."/>
            <person name="Kitahashi Y."/>
            <person name="Uohara A."/>
        </authorList>
    </citation>
    <scope>NUCLEOTIDE SEQUENCE [LARGE SCALE GENOMIC DNA]</scope>
    <source>
        <strain evidence="2 3">NBRC 107702</strain>
    </source>
</reference>
<reference evidence="2 3" key="1">
    <citation type="submission" date="2020-03" db="EMBL/GenBank/DDBJ databases">
        <title>Whole genome shotgun sequence of Phytohabitans flavus NBRC 107702.</title>
        <authorList>
            <person name="Komaki H."/>
            <person name="Tamura T."/>
        </authorList>
    </citation>
    <scope>NUCLEOTIDE SEQUENCE [LARGE SCALE GENOMIC DNA]</scope>
    <source>
        <strain evidence="2 3">NBRC 107702</strain>
    </source>
</reference>
<dbReference type="EMBL" id="AP022870">
    <property type="protein sequence ID" value="BCB81070.1"/>
    <property type="molecule type" value="Genomic_DNA"/>
</dbReference>
<evidence type="ECO:0000313" key="3">
    <source>
        <dbReference type="Proteomes" id="UP000502508"/>
    </source>
</evidence>
<name>A0A6F8Y4T4_9ACTN</name>
<sequence length="97" mass="9571">MSAGVARPPCPAAVKLLAPAAARPPAPKPAPAGLVDTGPDAGLVGSSAGGAMRPGTTAVARARAADSAFSSRERAAMERPGSRTSPRANWVTNQAGR</sequence>
<feature type="region of interest" description="Disordered" evidence="1">
    <location>
        <begin position="21"/>
        <end position="97"/>
    </location>
</feature>
<organism evidence="2 3">
    <name type="scientific">Phytohabitans flavus</name>
    <dbReference type="NCBI Taxonomy" id="1076124"/>
    <lineage>
        <taxon>Bacteria</taxon>
        <taxon>Bacillati</taxon>
        <taxon>Actinomycetota</taxon>
        <taxon>Actinomycetes</taxon>
        <taxon>Micromonosporales</taxon>
        <taxon>Micromonosporaceae</taxon>
    </lineage>
</organism>
<feature type="compositionally biased region" description="Low complexity" evidence="1">
    <location>
        <begin position="58"/>
        <end position="70"/>
    </location>
</feature>
<feature type="compositionally biased region" description="Polar residues" evidence="1">
    <location>
        <begin position="82"/>
        <end position="97"/>
    </location>
</feature>
<evidence type="ECO:0000313" key="2">
    <source>
        <dbReference type="EMBL" id="BCB81070.1"/>
    </source>
</evidence>
<accession>A0A6F8Y4T4</accession>
<dbReference type="KEGG" id="pfla:Pflav_074800"/>
<evidence type="ECO:0000256" key="1">
    <source>
        <dbReference type="SAM" id="MobiDB-lite"/>
    </source>
</evidence>
<proteinExistence type="predicted"/>
<feature type="compositionally biased region" description="Basic and acidic residues" evidence="1">
    <location>
        <begin position="71"/>
        <end position="81"/>
    </location>
</feature>
<dbReference type="AlphaFoldDB" id="A0A6F8Y4T4"/>
<dbReference type="Proteomes" id="UP000502508">
    <property type="component" value="Chromosome"/>
</dbReference>
<gene>
    <name evidence="2" type="ORF">Pflav_074800</name>
</gene>